<evidence type="ECO:0000256" key="2">
    <source>
        <dbReference type="ARBA" id="ARBA00022692"/>
    </source>
</evidence>
<dbReference type="OrthoDB" id="2585655at2759"/>
<dbReference type="SUPFAM" id="SSF103473">
    <property type="entry name" value="MFS general substrate transporter"/>
    <property type="match status" value="1"/>
</dbReference>
<dbReference type="STRING" id="576137.A0A1L7XER8"/>
<feature type="transmembrane region" description="Helical" evidence="5">
    <location>
        <begin position="376"/>
        <end position="394"/>
    </location>
</feature>
<evidence type="ECO:0000313" key="7">
    <source>
        <dbReference type="EMBL" id="CZR63521.1"/>
    </source>
</evidence>
<reference evidence="7 8" key="1">
    <citation type="submission" date="2016-03" db="EMBL/GenBank/DDBJ databases">
        <authorList>
            <person name="Ploux O."/>
        </authorList>
    </citation>
    <scope>NUCLEOTIDE SEQUENCE [LARGE SCALE GENOMIC DNA]</scope>
    <source>
        <strain evidence="7 8">UAMH 11012</strain>
    </source>
</reference>
<dbReference type="GO" id="GO:0005886">
    <property type="term" value="C:plasma membrane"/>
    <property type="evidence" value="ECO:0007669"/>
    <property type="project" value="TreeGrafter"/>
</dbReference>
<accession>A0A1L7XER8</accession>
<feature type="transmembrane region" description="Helical" evidence="5">
    <location>
        <begin position="131"/>
        <end position="150"/>
    </location>
</feature>
<evidence type="ECO:0000256" key="3">
    <source>
        <dbReference type="ARBA" id="ARBA00022989"/>
    </source>
</evidence>
<evidence type="ECO:0000313" key="8">
    <source>
        <dbReference type="Proteomes" id="UP000184330"/>
    </source>
</evidence>
<dbReference type="PROSITE" id="PS50850">
    <property type="entry name" value="MFS"/>
    <property type="match status" value="1"/>
</dbReference>
<name>A0A1L7XER8_9HELO</name>
<dbReference type="Pfam" id="PF07690">
    <property type="entry name" value="MFS_1"/>
    <property type="match status" value="1"/>
</dbReference>
<dbReference type="FunFam" id="1.20.1250.20:FF:000318">
    <property type="entry name" value="MFS multidrug transporter, putative"/>
    <property type="match status" value="1"/>
</dbReference>
<feature type="transmembrane region" description="Helical" evidence="5">
    <location>
        <begin position="66"/>
        <end position="88"/>
    </location>
</feature>
<organism evidence="7 8">
    <name type="scientific">Phialocephala subalpina</name>
    <dbReference type="NCBI Taxonomy" id="576137"/>
    <lineage>
        <taxon>Eukaryota</taxon>
        <taxon>Fungi</taxon>
        <taxon>Dikarya</taxon>
        <taxon>Ascomycota</taxon>
        <taxon>Pezizomycotina</taxon>
        <taxon>Leotiomycetes</taxon>
        <taxon>Helotiales</taxon>
        <taxon>Mollisiaceae</taxon>
        <taxon>Phialocephala</taxon>
        <taxon>Phialocephala fortinii species complex</taxon>
    </lineage>
</organism>
<proteinExistence type="predicted"/>
<protein>
    <submittedName>
        <fullName evidence="7">Probable synaptic vesicle transporter SVOP and related transporters (Major facilitator superfamily)</fullName>
    </submittedName>
</protein>
<feature type="transmembrane region" description="Helical" evidence="5">
    <location>
        <begin position="156"/>
        <end position="177"/>
    </location>
</feature>
<comment type="subcellular location">
    <subcellularLocation>
        <location evidence="1">Membrane</location>
        <topology evidence="1">Multi-pass membrane protein</topology>
    </subcellularLocation>
</comment>
<evidence type="ECO:0000256" key="1">
    <source>
        <dbReference type="ARBA" id="ARBA00004141"/>
    </source>
</evidence>
<feature type="transmembrane region" description="Helical" evidence="5">
    <location>
        <begin position="189"/>
        <end position="213"/>
    </location>
</feature>
<feature type="transmembrane region" description="Helical" evidence="5">
    <location>
        <begin position="100"/>
        <end position="119"/>
    </location>
</feature>
<dbReference type="PANTHER" id="PTHR23502:SF2">
    <property type="entry name" value="TRANSPORTER, PUTATIVE (AFU_ORTHOLOGUE AFUA_2G08910)-RELATED"/>
    <property type="match status" value="1"/>
</dbReference>
<dbReference type="PANTHER" id="PTHR23502">
    <property type="entry name" value="MAJOR FACILITATOR SUPERFAMILY"/>
    <property type="match status" value="1"/>
</dbReference>
<feature type="domain" description="Major facilitator superfamily (MFS) profile" evidence="6">
    <location>
        <begin position="65"/>
        <end position="466"/>
    </location>
</feature>
<dbReference type="AlphaFoldDB" id="A0A1L7XER8"/>
<keyword evidence="8" id="KW-1185">Reference proteome</keyword>
<feature type="transmembrane region" description="Helical" evidence="5">
    <location>
        <begin position="284"/>
        <end position="310"/>
    </location>
</feature>
<keyword evidence="2 5" id="KW-0812">Transmembrane</keyword>
<feature type="transmembrane region" description="Helical" evidence="5">
    <location>
        <begin position="219"/>
        <end position="238"/>
    </location>
</feature>
<dbReference type="InterPro" id="IPR036259">
    <property type="entry name" value="MFS_trans_sf"/>
</dbReference>
<evidence type="ECO:0000256" key="5">
    <source>
        <dbReference type="SAM" id="Phobius"/>
    </source>
</evidence>
<dbReference type="EMBL" id="FJOG01000024">
    <property type="protein sequence ID" value="CZR63521.1"/>
    <property type="molecule type" value="Genomic_DNA"/>
</dbReference>
<dbReference type="InterPro" id="IPR011701">
    <property type="entry name" value="MFS"/>
</dbReference>
<keyword evidence="3 5" id="KW-1133">Transmembrane helix</keyword>
<evidence type="ECO:0000256" key="4">
    <source>
        <dbReference type="ARBA" id="ARBA00023136"/>
    </source>
</evidence>
<dbReference type="Gene3D" id="1.20.1250.20">
    <property type="entry name" value="MFS general substrate transporter like domains"/>
    <property type="match status" value="1"/>
</dbReference>
<dbReference type="Proteomes" id="UP000184330">
    <property type="component" value="Unassembled WGS sequence"/>
</dbReference>
<keyword evidence="4 5" id="KW-0472">Membrane</keyword>
<gene>
    <name evidence="7" type="ORF">PAC_13418</name>
</gene>
<dbReference type="GO" id="GO:0022857">
    <property type="term" value="F:transmembrane transporter activity"/>
    <property type="evidence" value="ECO:0007669"/>
    <property type="project" value="InterPro"/>
</dbReference>
<sequence>MATDTASDIGKVEEAQHLEQNELHPISHEHQQYILERHSTTALDPMPDMSDADPYNWPKQKKIVNLLLVAFHAMMATFTAAAIQSAFVEIAIDLHVSIQRASYLTSLVIAILGGAPLFWRPLSDRYGRRPIFLLSLISSLIANIGCAKSPSYATMALCRAISAFCISPAAALGSAVVSEAFLKSERAKYIGIWAVMVTIGVPSAPFIFGFVALRVGYRWIYWILANTNGCQFVLYFFFGAETRYIRGQLHGQHTSSTGANHRLLFRRIDPTPMAWWDFIQPLSLVAYPCVFIPAAAYAMTFLLANVLIAIEIPQLYVEKFHLNTQQVGLQNLSIVIGSLIGEQVGGVASDKWMSSRCRNQSSDGDTTVHPPEYRLWLSYSGFLLAICGMVVFLVRIGQATDSWNITPTIGAGLAAAGNQIVTTVLITYAVDCYPKQAGSIGVFMTFVRQIWGFIGPFDDYYAGALW</sequence>
<evidence type="ECO:0000259" key="6">
    <source>
        <dbReference type="PROSITE" id="PS50850"/>
    </source>
</evidence>
<dbReference type="InterPro" id="IPR020846">
    <property type="entry name" value="MFS_dom"/>
</dbReference>